<evidence type="ECO:0000313" key="9">
    <source>
        <dbReference type="EMBL" id="TQD86422.1"/>
    </source>
</evidence>
<gene>
    <name evidence="9" type="ORF">C1H46_028025</name>
</gene>
<name>A0A540LJF5_MALBA</name>
<evidence type="ECO:0000256" key="5">
    <source>
        <dbReference type="ARBA" id="ARBA00022989"/>
    </source>
</evidence>
<dbReference type="PROSITE" id="PS00108">
    <property type="entry name" value="PROTEIN_KINASE_ST"/>
    <property type="match status" value="1"/>
</dbReference>
<protein>
    <recommendedName>
        <fullName evidence="8">Protein kinase domain-containing protein</fullName>
    </recommendedName>
</protein>
<accession>A0A540LJF5</accession>
<dbReference type="AlphaFoldDB" id="A0A540LJF5"/>
<dbReference type="PROSITE" id="PS50011">
    <property type="entry name" value="PROTEIN_KINASE_DOM"/>
    <property type="match status" value="1"/>
</dbReference>
<evidence type="ECO:0000256" key="4">
    <source>
        <dbReference type="ARBA" id="ARBA00022729"/>
    </source>
</evidence>
<dbReference type="Gene3D" id="1.10.510.10">
    <property type="entry name" value="Transferase(Phosphotransferase) domain 1"/>
    <property type="match status" value="1"/>
</dbReference>
<dbReference type="GO" id="GO:0019199">
    <property type="term" value="F:transmembrane receptor protein kinase activity"/>
    <property type="evidence" value="ECO:0007669"/>
    <property type="project" value="InterPro"/>
</dbReference>
<dbReference type="InterPro" id="IPR044812">
    <property type="entry name" value="CERK1/LYK3-like"/>
</dbReference>
<keyword evidence="7" id="KW-1015">Disulfide bond</keyword>
<evidence type="ECO:0000313" key="10">
    <source>
        <dbReference type="Proteomes" id="UP000315295"/>
    </source>
</evidence>
<dbReference type="EMBL" id="VIEB01000565">
    <property type="protein sequence ID" value="TQD86422.1"/>
    <property type="molecule type" value="Genomic_DNA"/>
</dbReference>
<dbReference type="SUPFAM" id="SSF56112">
    <property type="entry name" value="Protein kinase-like (PK-like)"/>
    <property type="match status" value="1"/>
</dbReference>
<keyword evidence="4" id="KW-0732">Signal</keyword>
<dbReference type="GO" id="GO:0005524">
    <property type="term" value="F:ATP binding"/>
    <property type="evidence" value="ECO:0007669"/>
    <property type="project" value="InterPro"/>
</dbReference>
<evidence type="ECO:0000256" key="6">
    <source>
        <dbReference type="ARBA" id="ARBA00023136"/>
    </source>
</evidence>
<dbReference type="Proteomes" id="UP000315295">
    <property type="component" value="Unassembled WGS sequence"/>
</dbReference>
<dbReference type="Pfam" id="PF00069">
    <property type="entry name" value="Pkinase"/>
    <property type="match status" value="1"/>
</dbReference>
<keyword evidence="10" id="KW-1185">Reference proteome</keyword>
<evidence type="ECO:0000256" key="1">
    <source>
        <dbReference type="ARBA" id="ARBA00004162"/>
    </source>
</evidence>
<reference evidence="9 10" key="1">
    <citation type="journal article" date="2019" name="G3 (Bethesda)">
        <title>Sequencing of a Wild Apple (Malus baccata) Genome Unravels the Differences Between Cultivated and Wild Apple Species Regarding Disease Resistance and Cold Tolerance.</title>
        <authorList>
            <person name="Chen X."/>
        </authorList>
    </citation>
    <scope>NUCLEOTIDE SEQUENCE [LARGE SCALE GENOMIC DNA]</scope>
    <source>
        <strain evidence="10">cv. Shandingzi</strain>
        <tissue evidence="9">Leaves</tissue>
    </source>
</reference>
<evidence type="ECO:0000259" key="8">
    <source>
        <dbReference type="PROSITE" id="PS50011"/>
    </source>
</evidence>
<keyword evidence="3" id="KW-0812">Transmembrane</keyword>
<comment type="caution">
    <text evidence="9">The sequence shown here is derived from an EMBL/GenBank/DDBJ whole genome shotgun (WGS) entry which is preliminary data.</text>
</comment>
<keyword evidence="6" id="KW-0472">Membrane</keyword>
<dbReference type="PANTHER" id="PTHR46204">
    <property type="entry name" value="CHITIN ELICITOR RECEPTOR KINASE 1-RELATED"/>
    <property type="match status" value="1"/>
</dbReference>
<evidence type="ECO:0000256" key="3">
    <source>
        <dbReference type="ARBA" id="ARBA00022692"/>
    </source>
</evidence>
<keyword evidence="2" id="KW-1003">Cell membrane</keyword>
<evidence type="ECO:0000256" key="7">
    <source>
        <dbReference type="ARBA" id="ARBA00023157"/>
    </source>
</evidence>
<sequence length="84" mass="9515">MPRSIEYPQIHTKPIIFHRDIKSSNILLDHKFESRVGDFGLARVMDMPRSTTMSVVAVAVHVDILLLYSVDESVANKLKKFCSA</sequence>
<dbReference type="STRING" id="106549.A0A540LJF5"/>
<evidence type="ECO:0000256" key="2">
    <source>
        <dbReference type="ARBA" id="ARBA00022475"/>
    </source>
</evidence>
<comment type="subcellular location">
    <subcellularLocation>
        <location evidence="1">Cell membrane</location>
        <topology evidence="1">Single-pass membrane protein</topology>
    </subcellularLocation>
</comment>
<keyword evidence="5" id="KW-1133">Transmembrane helix</keyword>
<organism evidence="9 10">
    <name type="scientific">Malus baccata</name>
    <name type="common">Siberian crab apple</name>
    <name type="synonym">Pyrus baccata</name>
    <dbReference type="NCBI Taxonomy" id="106549"/>
    <lineage>
        <taxon>Eukaryota</taxon>
        <taxon>Viridiplantae</taxon>
        <taxon>Streptophyta</taxon>
        <taxon>Embryophyta</taxon>
        <taxon>Tracheophyta</taxon>
        <taxon>Spermatophyta</taxon>
        <taxon>Magnoliopsida</taxon>
        <taxon>eudicotyledons</taxon>
        <taxon>Gunneridae</taxon>
        <taxon>Pentapetalae</taxon>
        <taxon>rosids</taxon>
        <taxon>fabids</taxon>
        <taxon>Rosales</taxon>
        <taxon>Rosaceae</taxon>
        <taxon>Amygdaloideae</taxon>
        <taxon>Maleae</taxon>
        <taxon>Malus</taxon>
    </lineage>
</organism>
<dbReference type="GO" id="GO:0005886">
    <property type="term" value="C:plasma membrane"/>
    <property type="evidence" value="ECO:0007669"/>
    <property type="project" value="UniProtKB-SubCell"/>
</dbReference>
<dbReference type="InterPro" id="IPR011009">
    <property type="entry name" value="Kinase-like_dom_sf"/>
</dbReference>
<dbReference type="GO" id="GO:0045087">
    <property type="term" value="P:innate immune response"/>
    <property type="evidence" value="ECO:0007669"/>
    <property type="project" value="InterPro"/>
</dbReference>
<feature type="domain" description="Protein kinase" evidence="8">
    <location>
        <begin position="1"/>
        <end position="84"/>
    </location>
</feature>
<dbReference type="InterPro" id="IPR000719">
    <property type="entry name" value="Prot_kinase_dom"/>
</dbReference>
<dbReference type="InterPro" id="IPR008271">
    <property type="entry name" value="Ser/Thr_kinase_AS"/>
</dbReference>
<proteinExistence type="predicted"/>